<sequence>MAGMPIPSDEAERLRELYDLVALEAAEKAGDGEVALEPDFQSIADLAAYVCRTPIALVSLVGRERQYFKGRTGVLWAGTDRQISFCAHTICGRTLLEVPDASADPRFRDNVLVTGNPHVRFYAGAPMVSSRGYALGTVCVLDLRPRRLNAQRRQALLTLAREAAVLLEAHRSARLAEEAVRHLQEMDDLKRHFLTGINHELRTPLTSIRSYLQLILDGELDRETEQKFLRVIERNGDRLLDVLDELLLLSSLNARTAVFSPGPADLAAVVRLAVQEACAKTSHRQHAVAVKACGRVEVEADTGRLRHALVHLLDNAFKFTPPEGRVDVTVTGGPPAVEIRDNGIGVTEEDVERVFESFYRAPEAERLAVGGTGVGLAIVKKIVQLHGGTVRMEHNPGGGICVRVTLPEPPPRI</sequence>
<dbReference type="Proteomes" id="UP001500320">
    <property type="component" value="Unassembled WGS sequence"/>
</dbReference>
<dbReference type="CDD" id="cd00082">
    <property type="entry name" value="HisKA"/>
    <property type="match status" value="1"/>
</dbReference>
<evidence type="ECO:0000313" key="10">
    <source>
        <dbReference type="Proteomes" id="UP001500320"/>
    </source>
</evidence>
<keyword evidence="10" id="KW-1185">Reference proteome</keyword>
<dbReference type="Gene3D" id="3.30.565.10">
    <property type="entry name" value="Histidine kinase-like ATPase, C-terminal domain"/>
    <property type="match status" value="1"/>
</dbReference>
<evidence type="ECO:0000256" key="6">
    <source>
        <dbReference type="ARBA" id="ARBA00022777"/>
    </source>
</evidence>
<dbReference type="EC" id="2.7.13.3" evidence="3"/>
<dbReference type="SMART" id="SM00388">
    <property type="entry name" value="HisKA"/>
    <property type="match status" value="1"/>
</dbReference>
<evidence type="ECO:0000256" key="3">
    <source>
        <dbReference type="ARBA" id="ARBA00012438"/>
    </source>
</evidence>
<comment type="catalytic activity">
    <reaction evidence="1">
        <text>ATP + protein L-histidine = ADP + protein N-phospho-L-histidine.</text>
        <dbReference type="EC" id="2.7.13.3"/>
    </reaction>
</comment>
<comment type="caution">
    <text evidence="9">The sequence shown here is derived from an EMBL/GenBank/DDBJ whole genome shotgun (WGS) entry which is preliminary data.</text>
</comment>
<comment type="subcellular location">
    <subcellularLocation>
        <location evidence="2">Cell membrane</location>
    </subcellularLocation>
</comment>
<dbReference type="PANTHER" id="PTHR43711">
    <property type="entry name" value="TWO-COMPONENT HISTIDINE KINASE"/>
    <property type="match status" value="1"/>
</dbReference>
<dbReference type="SUPFAM" id="SSF55874">
    <property type="entry name" value="ATPase domain of HSP90 chaperone/DNA topoisomerase II/histidine kinase"/>
    <property type="match status" value="1"/>
</dbReference>
<name>A0ABP6NI42_9ACTN</name>
<evidence type="ECO:0000256" key="1">
    <source>
        <dbReference type="ARBA" id="ARBA00000085"/>
    </source>
</evidence>
<gene>
    <name evidence="9" type="ORF">GCM10010466_45180</name>
</gene>
<dbReference type="InterPro" id="IPR029016">
    <property type="entry name" value="GAF-like_dom_sf"/>
</dbReference>
<dbReference type="PANTHER" id="PTHR43711:SF1">
    <property type="entry name" value="HISTIDINE KINASE 1"/>
    <property type="match status" value="1"/>
</dbReference>
<dbReference type="SMART" id="SM00387">
    <property type="entry name" value="HATPase_c"/>
    <property type="match status" value="1"/>
</dbReference>
<evidence type="ECO:0000256" key="2">
    <source>
        <dbReference type="ARBA" id="ARBA00004236"/>
    </source>
</evidence>
<evidence type="ECO:0000256" key="4">
    <source>
        <dbReference type="ARBA" id="ARBA00022553"/>
    </source>
</evidence>
<dbReference type="Pfam" id="PF02518">
    <property type="entry name" value="HATPase_c"/>
    <property type="match status" value="1"/>
</dbReference>
<accession>A0ABP6NI42</accession>
<dbReference type="InterPro" id="IPR036890">
    <property type="entry name" value="HATPase_C_sf"/>
</dbReference>
<dbReference type="SUPFAM" id="SSF55781">
    <property type="entry name" value="GAF domain-like"/>
    <property type="match status" value="1"/>
</dbReference>
<evidence type="ECO:0000256" key="7">
    <source>
        <dbReference type="ARBA" id="ARBA00023012"/>
    </source>
</evidence>
<feature type="domain" description="Histidine kinase" evidence="8">
    <location>
        <begin position="196"/>
        <end position="410"/>
    </location>
</feature>
<dbReference type="InterPro" id="IPR005467">
    <property type="entry name" value="His_kinase_dom"/>
</dbReference>
<keyword evidence="5" id="KW-0808">Transferase</keyword>
<dbReference type="EMBL" id="BAAAUT010000038">
    <property type="protein sequence ID" value="GAA3149192.1"/>
    <property type="molecule type" value="Genomic_DNA"/>
</dbReference>
<dbReference type="Gene3D" id="1.10.287.130">
    <property type="match status" value="1"/>
</dbReference>
<dbReference type="InterPro" id="IPR050736">
    <property type="entry name" value="Sensor_HK_Regulatory"/>
</dbReference>
<dbReference type="Gene3D" id="3.30.450.40">
    <property type="match status" value="1"/>
</dbReference>
<reference evidence="10" key="1">
    <citation type="journal article" date="2019" name="Int. J. Syst. Evol. Microbiol.">
        <title>The Global Catalogue of Microorganisms (GCM) 10K type strain sequencing project: providing services to taxonomists for standard genome sequencing and annotation.</title>
        <authorList>
            <consortium name="The Broad Institute Genomics Platform"/>
            <consortium name="The Broad Institute Genome Sequencing Center for Infectious Disease"/>
            <person name="Wu L."/>
            <person name="Ma J."/>
        </authorList>
    </citation>
    <scope>NUCLEOTIDE SEQUENCE [LARGE SCALE GENOMIC DNA]</scope>
    <source>
        <strain evidence="10">JCM 9373</strain>
    </source>
</reference>
<dbReference type="SMART" id="SM00065">
    <property type="entry name" value="GAF"/>
    <property type="match status" value="1"/>
</dbReference>
<keyword evidence="6 9" id="KW-0418">Kinase</keyword>
<dbReference type="InterPro" id="IPR003594">
    <property type="entry name" value="HATPase_dom"/>
</dbReference>
<dbReference type="PRINTS" id="PR00344">
    <property type="entry name" value="BCTRLSENSOR"/>
</dbReference>
<dbReference type="SUPFAM" id="SSF47384">
    <property type="entry name" value="Homodimeric domain of signal transducing histidine kinase"/>
    <property type="match status" value="1"/>
</dbReference>
<dbReference type="CDD" id="cd00075">
    <property type="entry name" value="HATPase"/>
    <property type="match status" value="1"/>
</dbReference>
<dbReference type="PROSITE" id="PS50109">
    <property type="entry name" value="HIS_KIN"/>
    <property type="match status" value="1"/>
</dbReference>
<evidence type="ECO:0000256" key="5">
    <source>
        <dbReference type="ARBA" id="ARBA00022679"/>
    </source>
</evidence>
<dbReference type="GO" id="GO:0016301">
    <property type="term" value="F:kinase activity"/>
    <property type="evidence" value="ECO:0007669"/>
    <property type="project" value="UniProtKB-KW"/>
</dbReference>
<proteinExistence type="predicted"/>
<dbReference type="InterPro" id="IPR003018">
    <property type="entry name" value="GAF"/>
</dbReference>
<keyword evidence="4" id="KW-0597">Phosphoprotein</keyword>
<keyword evidence="7" id="KW-0902">Two-component regulatory system</keyword>
<dbReference type="InterPro" id="IPR036097">
    <property type="entry name" value="HisK_dim/P_sf"/>
</dbReference>
<evidence type="ECO:0000259" key="8">
    <source>
        <dbReference type="PROSITE" id="PS50109"/>
    </source>
</evidence>
<dbReference type="Pfam" id="PF01590">
    <property type="entry name" value="GAF"/>
    <property type="match status" value="1"/>
</dbReference>
<dbReference type="InterPro" id="IPR003661">
    <property type="entry name" value="HisK_dim/P_dom"/>
</dbReference>
<protein>
    <recommendedName>
        <fullName evidence="3">histidine kinase</fullName>
        <ecNumber evidence="3">2.7.13.3</ecNumber>
    </recommendedName>
</protein>
<organism evidence="9 10">
    <name type="scientific">Planomonospora alba</name>
    <dbReference type="NCBI Taxonomy" id="161354"/>
    <lineage>
        <taxon>Bacteria</taxon>
        <taxon>Bacillati</taxon>
        <taxon>Actinomycetota</taxon>
        <taxon>Actinomycetes</taxon>
        <taxon>Streptosporangiales</taxon>
        <taxon>Streptosporangiaceae</taxon>
        <taxon>Planomonospora</taxon>
    </lineage>
</organism>
<dbReference type="InterPro" id="IPR004358">
    <property type="entry name" value="Sig_transdc_His_kin-like_C"/>
</dbReference>
<dbReference type="Pfam" id="PF00512">
    <property type="entry name" value="HisKA"/>
    <property type="match status" value="1"/>
</dbReference>
<evidence type="ECO:0000313" key="9">
    <source>
        <dbReference type="EMBL" id="GAA3149192.1"/>
    </source>
</evidence>